<feature type="transmembrane region" description="Helical" evidence="7">
    <location>
        <begin position="12"/>
        <end position="32"/>
    </location>
</feature>
<feature type="active site" description="Nucleophile" evidence="6">
    <location>
        <position position="377"/>
    </location>
</feature>
<accession>B9W7H2</accession>
<dbReference type="CGD" id="CAL0000170841">
    <property type="gene designation" value="Cd36_03720"/>
</dbReference>
<keyword evidence="4 9" id="KW-0808">Transferase</keyword>
<dbReference type="PANTHER" id="PTHR31121">
    <property type="entry name" value="ALPHA-1,2 MANNOSYLTRANSFERASE KTR1"/>
    <property type="match status" value="1"/>
</dbReference>
<dbReference type="GO" id="GO:0004377">
    <property type="term" value="F:GDP-Man:Man(3)GlcNAc(2)-PP-Dol alpha-1,2-mannosyltransferase activity"/>
    <property type="evidence" value="ECO:0007669"/>
    <property type="project" value="UniProtKB-EC"/>
</dbReference>
<dbReference type="RefSeq" id="XP_002417043.1">
    <property type="nucleotide sequence ID" value="XM_002416998.1"/>
</dbReference>
<dbReference type="CAZy" id="GT15">
    <property type="family name" value="Glycosyltransferase Family 15"/>
</dbReference>
<evidence type="ECO:0000256" key="7">
    <source>
        <dbReference type="SAM" id="Phobius"/>
    </source>
</evidence>
<gene>
    <name evidence="8" type="ordered locus">Cd36_03720</name>
    <name evidence="9" type="ORF">CD36_03720</name>
</gene>
<dbReference type="eggNOG" id="KOG4472">
    <property type="taxonomic scope" value="Eukaryota"/>
</dbReference>
<dbReference type="GO" id="GO:0016020">
    <property type="term" value="C:membrane"/>
    <property type="evidence" value="ECO:0007669"/>
    <property type="project" value="UniProtKB-SubCell"/>
</dbReference>
<dbReference type="GeneID" id="8044580"/>
<dbReference type="GO" id="GO:0006487">
    <property type="term" value="P:protein N-linked glycosylation"/>
    <property type="evidence" value="ECO:0007669"/>
    <property type="project" value="TreeGrafter"/>
</dbReference>
<keyword evidence="5" id="KW-0735">Signal-anchor</keyword>
<dbReference type="InterPro" id="IPR029044">
    <property type="entry name" value="Nucleotide-diphossugar_trans"/>
</dbReference>
<evidence type="ECO:0000256" key="5">
    <source>
        <dbReference type="ARBA" id="ARBA00022968"/>
    </source>
</evidence>
<proteinExistence type="inferred from homology"/>
<name>B9W7H2_CANDC</name>
<dbReference type="HOGENOM" id="CLU_024327_1_1_1"/>
<evidence type="ECO:0000256" key="1">
    <source>
        <dbReference type="ARBA" id="ARBA00004606"/>
    </source>
</evidence>
<protein>
    <submittedName>
        <fullName evidence="9">KTR/MNT-family mannosyltransferase, putative</fullName>
        <ecNumber evidence="9">2.4.1.131</ecNumber>
    </submittedName>
</protein>
<reference evidence="9 10" key="1">
    <citation type="journal article" date="2009" name="Genome Res.">
        <title>Comparative genomics of the fungal pathogens Candida dubliniensis and Candida albicans.</title>
        <authorList>
            <person name="Jackson A.P."/>
            <person name="Gamble J.A."/>
            <person name="Yeomans T."/>
            <person name="Moran G.P."/>
            <person name="Saunders D."/>
            <person name="Harris D."/>
            <person name="Aslett M."/>
            <person name="Barrell J.F."/>
            <person name="Butler G."/>
            <person name="Citiulo F."/>
            <person name="Coleman D.C."/>
            <person name="de Groot P.W.J."/>
            <person name="Goodwin T.J."/>
            <person name="Quail M.A."/>
            <person name="McQuillan J."/>
            <person name="Munro C.A."/>
            <person name="Pain A."/>
            <person name="Poulter R.T."/>
            <person name="Rajandream M.A."/>
            <person name="Renauld H."/>
            <person name="Spiering M.J."/>
            <person name="Tivey A."/>
            <person name="Gow N.A.R."/>
            <person name="Barrell B."/>
            <person name="Sullivan D.J."/>
            <person name="Berriman M."/>
        </authorList>
    </citation>
    <scope>NUCLEOTIDE SEQUENCE [LARGE SCALE GENOMIC DNA]</scope>
    <source>
        <strain evidence="10">CD36 / ATCC MYA-646 / CBS 7987 / NCPF 3949 / NRRL Y-17841</strain>
    </source>
</reference>
<dbReference type="KEGG" id="cdu:CD36_03720"/>
<dbReference type="AlphaFoldDB" id="B9W7H2"/>
<evidence type="ECO:0000313" key="10">
    <source>
        <dbReference type="Proteomes" id="UP000002605"/>
    </source>
</evidence>
<keyword evidence="10" id="KW-1185">Reference proteome</keyword>
<dbReference type="EMBL" id="FM992688">
    <property type="protein sequence ID" value="CAX44632.1"/>
    <property type="molecule type" value="Genomic_DNA"/>
</dbReference>
<organism evidence="9 10">
    <name type="scientific">Candida dubliniensis (strain CD36 / ATCC MYA-646 / CBS 7987 / NCPF 3949 / NRRL Y-17841)</name>
    <name type="common">Yeast</name>
    <dbReference type="NCBI Taxonomy" id="573826"/>
    <lineage>
        <taxon>Eukaryota</taxon>
        <taxon>Fungi</taxon>
        <taxon>Dikarya</taxon>
        <taxon>Ascomycota</taxon>
        <taxon>Saccharomycotina</taxon>
        <taxon>Pichiomycetes</taxon>
        <taxon>Debaryomycetaceae</taxon>
        <taxon>Candida/Lodderomyces clade</taxon>
        <taxon>Candida</taxon>
    </lineage>
</organism>
<evidence type="ECO:0000256" key="3">
    <source>
        <dbReference type="ARBA" id="ARBA00022676"/>
    </source>
</evidence>
<dbReference type="Gene3D" id="3.90.550.10">
    <property type="entry name" value="Spore Coat Polysaccharide Biosynthesis Protein SpsA, Chain A"/>
    <property type="match status" value="1"/>
</dbReference>
<evidence type="ECO:0000313" key="9">
    <source>
        <dbReference type="EMBL" id="CAX44632.1"/>
    </source>
</evidence>
<keyword evidence="7" id="KW-1133">Transmembrane helix</keyword>
<dbReference type="PANTHER" id="PTHR31121:SF7">
    <property type="entry name" value="MANNOSYLTRANSFERASE KTR4-RELATED"/>
    <property type="match status" value="1"/>
</dbReference>
<dbReference type="FunFam" id="3.90.550.10:FF:000051">
    <property type="entry name" value="Alpha-1,2-mannosyltransferase (Ktr4)"/>
    <property type="match status" value="1"/>
</dbReference>
<sequence length="481" mass="56706">MISIISLRKRKLVSILAIFTIFIISSSIIGYYNGHHHIIKIVENYTPEDFSNSITSLTNKFDFSYLPGFKGISNSNNNKTSNDSLDDLDINGFTLIPGNVKFKFLNKGNKKGTPEQILHQNMKDYKELLGSNPIGQPKDAILVPPPPPEELPSYKRANATILSLVRNNELQSIGISIKRLQKKFNSKYNYPYTFLNDEPFTDRFKQRILKFTGNAPVEFIQIKPEYWEKPSFIDTVKESKEMEIMFKHDVAYAKKQSYHNMCRFYSSQFYKIPELAKYKYYWRVEPHVNFFTDINYDVFKYMETTGKIYGFTINLYDNEESVKTLWPETIKYLNQGDNYKYINPKGSFQWLLEDLQNPKKTKFAGGYSTCHFWSNFEIGDFDFFRNEAYDNWVKYLDSTGKFYYERWGDAPVHSIGVSLFADKDKIHFFKDIGYDHDPYTNCPNTETTQMCEIAKFSRWEHLYDQNCLMNWLHHDQPKDVY</sequence>
<evidence type="ECO:0000256" key="6">
    <source>
        <dbReference type="PIRSR" id="PIRSR018153-1"/>
    </source>
</evidence>
<evidence type="ECO:0000313" key="8">
    <source>
        <dbReference type="CGD" id="CAL0000170841"/>
    </source>
</evidence>
<dbReference type="OrthoDB" id="439943at2759"/>
<dbReference type="GO" id="GO:0006493">
    <property type="term" value="P:protein O-linked glycosylation"/>
    <property type="evidence" value="ECO:0007669"/>
    <property type="project" value="TreeGrafter"/>
</dbReference>
<dbReference type="GO" id="GO:0000032">
    <property type="term" value="P:cell wall mannoprotein biosynthetic process"/>
    <property type="evidence" value="ECO:0007669"/>
    <property type="project" value="TreeGrafter"/>
</dbReference>
<comment type="subcellular location">
    <subcellularLocation>
        <location evidence="1">Membrane</location>
        <topology evidence="1">Single-pass type II membrane protein</topology>
    </subcellularLocation>
</comment>
<evidence type="ECO:0000256" key="2">
    <source>
        <dbReference type="ARBA" id="ARBA00007677"/>
    </source>
</evidence>
<dbReference type="Proteomes" id="UP000002605">
    <property type="component" value="Chromosome 1"/>
</dbReference>
<comment type="similarity">
    <text evidence="2">Belongs to the glycosyltransferase 15 family.</text>
</comment>
<dbReference type="VEuPathDB" id="FungiDB:CD36_03720"/>
<dbReference type="GO" id="GO:0005794">
    <property type="term" value="C:Golgi apparatus"/>
    <property type="evidence" value="ECO:0007669"/>
    <property type="project" value="TreeGrafter"/>
</dbReference>
<dbReference type="EC" id="2.4.1.131" evidence="9"/>
<keyword evidence="7" id="KW-0812">Transmembrane</keyword>
<dbReference type="PIRSF" id="PIRSF018153">
    <property type="entry name" value="Glyco_trans_15"/>
    <property type="match status" value="1"/>
</dbReference>
<dbReference type="Pfam" id="PF01793">
    <property type="entry name" value="Glyco_transf_15"/>
    <property type="match status" value="1"/>
</dbReference>
<keyword evidence="7" id="KW-0472">Membrane</keyword>
<dbReference type="InterPro" id="IPR002685">
    <property type="entry name" value="Glyco_trans_15"/>
</dbReference>
<keyword evidence="3 9" id="KW-0328">Glycosyltransferase</keyword>
<evidence type="ECO:0000256" key="4">
    <source>
        <dbReference type="ARBA" id="ARBA00022679"/>
    </source>
</evidence>
<dbReference type="SUPFAM" id="SSF53448">
    <property type="entry name" value="Nucleotide-diphospho-sugar transferases"/>
    <property type="match status" value="1"/>
</dbReference>